<dbReference type="InterPro" id="IPR011059">
    <property type="entry name" value="Metal-dep_hydrolase_composite"/>
</dbReference>
<dbReference type="InterPro" id="IPR020043">
    <property type="entry name" value="Deacetylase_Atu3266-like"/>
</dbReference>
<dbReference type="InterPro" id="IPR032466">
    <property type="entry name" value="Metal_Hydrolase"/>
</dbReference>
<gene>
    <name evidence="2" type="ORF">CNF02_04780</name>
</gene>
<dbReference type="GO" id="GO:0019213">
    <property type="term" value="F:deacetylase activity"/>
    <property type="evidence" value="ECO:0007669"/>
    <property type="project" value="InterPro"/>
</dbReference>
<feature type="domain" description="Amidohydrolase-related" evidence="1">
    <location>
        <begin position="84"/>
        <end position="376"/>
    </location>
</feature>
<comment type="caution">
    <text evidence="2">The sequence shown here is derived from an EMBL/GenBank/DDBJ whole genome shotgun (WGS) entry which is preliminary data.</text>
</comment>
<evidence type="ECO:0000313" key="2">
    <source>
        <dbReference type="EMBL" id="PDH34670.1"/>
    </source>
</evidence>
<dbReference type="AlphaFoldDB" id="A0A2A5WDU6"/>
<dbReference type="InterPro" id="IPR006680">
    <property type="entry name" value="Amidohydro-rel"/>
</dbReference>
<protein>
    <recommendedName>
        <fullName evidence="1">Amidohydrolase-related domain-containing protein</fullName>
    </recommendedName>
</protein>
<dbReference type="PANTHER" id="PTHR42717:SF1">
    <property type="entry name" value="IMIDAZOLONEPROPIONASE AND RELATED AMIDOHYDROLASES"/>
    <property type="match status" value="1"/>
</dbReference>
<accession>A0A2A5WDU6</accession>
<reference evidence="2 3" key="1">
    <citation type="submission" date="2017-08" db="EMBL/GenBank/DDBJ databases">
        <title>Fine stratification of microbial communities through a metagenomic profile of the photic zone.</title>
        <authorList>
            <person name="Haro-Moreno J.M."/>
            <person name="Lopez-Perez M."/>
            <person name="De La Torre J."/>
            <person name="Picazo A."/>
            <person name="Camacho A."/>
            <person name="Rodriguez-Valera F."/>
        </authorList>
    </citation>
    <scope>NUCLEOTIDE SEQUENCE [LARGE SCALE GENOMIC DNA]</scope>
    <source>
        <strain evidence="2">MED-G28</strain>
    </source>
</reference>
<name>A0A2A5WDU6_9GAMM</name>
<dbReference type="SUPFAM" id="SSF51338">
    <property type="entry name" value="Composite domain of metallo-dependent hydrolases"/>
    <property type="match status" value="1"/>
</dbReference>
<evidence type="ECO:0000313" key="3">
    <source>
        <dbReference type="Proteomes" id="UP000219329"/>
    </source>
</evidence>
<evidence type="ECO:0000259" key="1">
    <source>
        <dbReference type="Pfam" id="PF01979"/>
    </source>
</evidence>
<dbReference type="SUPFAM" id="SSF51556">
    <property type="entry name" value="Metallo-dependent hydrolases"/>
    <property type="match status" value="1"/>
</dbReference>
<sequence length="399" mass="43108">MTHAGEPMKRRQFIQNMAGAALFFSPKSFMAQSFDLIVRGGRVIDPSLNLDTVADVAISGSRIASIASSITGSAPEEIDASDRIVIPGLLDIHAHYAQDDQGPHICLSDGVTGWVDAGSAGADNVDEIVAVARAAPQPAKILLNIGRQGVIPEGDTANLSLANVEVAKAAIARNLDYVVGVKARMTEGVTANDLTVIRRAQEVASYFNMPLMIHMGQSASSMADLAAELKPGDVVTHMYAPPPNAIIDDDGKILPEILEARRRGIWFDVANGRVDHLRWDTFDAIMAEGFWPDTISTDGFSTSRSAPGVRNYPNIMSKFFNFGMPLNSVVAASTWNPSRVFPFLRDKGTLNVGAPADIAILELREGNFNFIDNYENVRSGTQRLFPFETLLAGKRVPRA</sequence>
<organism evidence="2 3">
    <name type="scientific">OM182 bacterium MED-G28</name>
    <dbReference type="NCBI Taxonomy" id="1986256"/>
    <lineage>
        <taxon>Bacteria</taxon>
        <taxon>Pseudomonadati</taxon>
        <taxon>Pseudomonadota</taxon>
        <taxon>Gammaproteobacteria</taxon>
        <taxon>OMG group</taxon>
        <taxon>OM182 clade</taxon>
    </lineage>
</organism>
<dbReference type="Pfam" id="PF01979">
    <property type="entry name" value="Amidohydro_1"/>
    <property type="match status" value="1"/>
</dbReference>
<dbReference type="Proteomes" id="UP000219329">
    <property type="component" value="Unassembled WGS sequence"/>
</dbReference>
<proteinExistence type="predicted"/>
<dbReference type="EMBL" id="NTJZ01000003">
    <property type="protein sequence ID" value="PDH34670.1"/>
    <property type="molecule type" value="Genomic_DNA"/>
</dbReference>
<dbReference type="GO" id="GO:0016810">
    <property type="term" value="F:hydrolase activity, acting on carbon-nitrogen (but not peptide) bonds"/>
    <property type="evidence" value="ECO:0007669"/>
    <property type="project" value="InterPro"/>
</dbReference>
<dbReference type="Gene3D" id="2.30.40.10">
    <property type="entry name" value="Urease, subunit C, domain 1"/>
    <property type="match status" value="1"/>
</dbReference>
<dbReference type="Gene3D" id="3.20.20.140">
    <property type="entry name" value="Metal-dependent hydrolases"/>
    <property type="match status" value="1"/>
</dbReference>
<dbReference type="PANTHER" id="PTHR42717">
    <property type="entry name" value="DIHYDROOROTASE-RELATED"/>
    <property type="match status" value="1"/>
</dbReference>